<name>A0A3B0TXR7_9ZZZZ</name>
<protein>
    <submittedName>
        <fullName evidence="2">SAM-dependent methyltransferase PA0798 (UbiE paralog)</fullName>
    </submittedName>
</protein>
<gene>
    <name evidence="2" type="ORF">MNBD_BACTEROID04-824</name>
</gene>
<feature type="domain" description="Methyltransferase type 11" evidence="1">
    <location>
        <begin position="38"/>
        <end position="133"/>
    </location>
</feature>
<dbReference type="SUPFAM" id="SSF53335">
    <property type="entry name" value="S-adenosyl-L-methionine-dependent methyltransferases"/>
    <property type="match status" value="1"/>
</dbReference>
<dbReference type="PANTHER" id="PTHR45036">
    <property type="entry name" value="METHYLTRANSFERASE LIKE 7B"/>
    <property type="match status" value="1"/>
</dbReference>
<dbReference type="InterPro" id="IPR052356">
    <property type="entry name" value="Thiol_S-MT"/>
</dbReference>
<dbReference type="Gene3D" id="3.40.50.150">
    <property type="entry name" value="Vaccinia Virus protein VP39"/>
    <property type="match status" value="1"/>
</dbReference>
<dbReference type="EMBL" id="UOER01000195">
    <property type="protein sequence ID" value="VAW23345.1"/>
    <property type="molecule type" value="Genomic_DNA"/>
</dbReference>
<proteinExistence type="predicted"/>
<accession>A0A3B0TXR7</accession>
<organism evidence="2">
    <name type="scientific">hydrothermal vent metagenome</name>
    <dbReference type="NCBI Taxonomy" id="652676"/>
    <lineage>
        <taxon>unclassified sequences</taxon>
        <taxon>metagenomes</taxon>
        <taxon>ecological metagenomes</taxon>
    </lineage>
</organism>
<dbReference type="AlphaFoldDB" id="A0A3B0TXR7"/>
<keyword evidence="2" id="KW-0489">Methyltransferase</keyword>
<dbReference type="Pfam" id="PF08241">
    <property type="entry name" value="Methyltransf_11"/>
    <property type="match status" value="1"/>
</dbReference>
<dbReference type="PANTHER" id="PTHR45036:SF1">
    <property type="entry name" value="METHYLTRANSFERASE LIKE 7A"/>
    <property type="match status" value="1"/>
</dbReference>
<evidence type="ECO:0000313" key="2">
    <source>
        <dbReference type="EMBL" id="VAW23345.1"/>
    </source>
</evidence>
<dbReference type="CDD" id="cd02440">
    <property type="entry name" value="AdoMet_MTases"/>
    <property type="match status" value="1"/>
</dbReference>
<sequence>MGLYNKFILPKAIHWACSQKPSMLQRGKIIPLAMGNVLEIGIGSGLNLSYYTKNVKHLTAIDPSEELWKKSNINTLSLPFEFEFIKAFAENIPLADNYFDTVVMTYTMCTIPDLNKAFSEIRRVLKPTGKLLFCEHGKAPEKGIQRYQNIVNPFWKRIGGGCNLNRNIPTLIKSNGFTIKKLETMYLPGWKPASYNYWGMAEVK</sequence>
<reference evidence="2" key="1">
    <citation type="submission" date="2018-06" db="EMBL/GenBank/DDBJ databases">
        <authorList>
            <person name="Zhirakovskaya E."/>
        </authorList>
    </citation>
    <scope>NUCLEOTIDE SEQUENCE</scope>
</reference>
<dbReference type="InterPro" id="IPR029063">
    <property type="entry name" value="SAM-dependent_MTases_sf"/>
</dbReference>
<dbReference type="GO" id="GO:0008757">
    <property type="term" value="F:S-adenosylmethionine-dependent methyltransferase activity"/>
    <property type="evidence" value="ECO:0007669"/>
    <property type="project" value="InterPro"/>
</dbReference>
<keyword evidence="2" id="KW-0808">Transferase</keyword>
<evidence type="ECO:0000259" key="1">
    <source>
        <dbReference type="Pfam" id="PF08241"/>
    </source>
</evidence>
<dbReference type="InterPro" id="IPR013216">
    <property type="entry name" value="Methyltransf_11"/>
</dbReference>
<dbReference type="GO" id="GO:0032259">
    <property type="term" value="P:methylation"/>
    <property type="evidence" value="ECO:0007669"/>
    <property type="project" value="UniProtKB-KW"/>
</dbReference>